<dbReference type="EC" id="2.7.1.33" evidence="6 16"/>
<dbReference type="NCBIfam" id="TIGR00671">
    <property type="entry name" value="baf"/>
    <property type="match status" value="1"/>
</dbReference>
<evidence type="ECO:0000256" key="15">
    <source>
        <dbReference type="ARBA" id="ARBA00040883"/>
    </source>
</evidence>
<evidence type="ECO:0000256" key="8">
    <source>
        <dbReference type="ARBA" id="ARBA00022679"/>
    </source>
</evidence>
<evidence type="ECO:0000256" key="13">
    <source>
        <dbReference type="ARBA" id="ARBA00022993"/>
    </source>
</evidence>
<evidence type="ECO:0000256" key="2">
    <source>
        <dbReference type="ARBA" id="ARBA00001958"/>
    </source>
</evidence>
<keyword evidence="8 16" id="KW-0808">Transferase</keyword>
<dbReference type="InterPro" id="IPR004619">
    <property type="entry name" value="Type_III_PanK"/>
</dbReference>
<evidence type="ECO:0000256" key="10">
    <source>
        <dbReference type="ARBA" id="ARBA00022777"/>
    </source>
</evidence>
<keyword evidence="9 16" id="KW-0547">Nucleotide-binding</keyword>
<evidence type="ECO:0000256" key="7">
    <source>
        <dbReference type="ARBA" id="ARBA00022490"/>
    </source>
</evidence>
<keyword evidence="12 16" id="KW-0630">Potassium</keyword>
<evidence type="ECO:0000256" key="5">
    <source>
        <dbReference type="ARBA" id="ARBA00011738"/>
    </source>
</evidence>
<evidence type="ECO:0000256" key="16">
    <source>
        <dbReference type="HAMAP-Rule" id="MF_01274"/>
    </source>
</evidence>
<evidence type="ECO:0000256" key="11">
    <source>
        <dbReference type="ARBA" id="ARBA00022840"/>
    </source>
</evidence>
<evidence type="ECO:0000256" key="14">
    <source>
        <dbReference type="ARBA" id="ARBA00038036"/>
    </source>
</evidence>
<keyword evidence="16" id="KW-0479">Metal-binding</keyword>
<organism evidence="17">
    <name type="scientific">candidate division WOR-3 bacterium</name>
    <dbReference type="NCBI Taxonomy" id="2052148"/>
    <lineage>
        <taxon>Bacteria</taxon>
        <taxon>Bacteria division WOR-3</taxon>
    </lineage>
</organism>
<dbReference type="GO" id="GO:0004594">
    <property type="term" value="F:pantothenate kinase activity"/>
    <property type="evidence" value="ECO:0007669"/>
    <property type="project" value="UniProtKB-UniRule"/>
</dbReference>
<dbReference type="GO" id="GO:0015937">
    <property type="term" value="P:coenzyme A biosynthetic process"/>
    <property type="evidence" value="ECO:0007669"/>
    <property type="project" value="UniProtKB-UniRule"/>
</dbReference>
<reference evidence="17" key="1">
    <citation type="journal article" date="2020" name="mSystems">
        <title>Genome- and Community-Level Interaction Insights into Carbon Utilization and Element Cycling Functions of Hydrothermarchaeota in Hydrothermal Sediment.</title>
        <authorList>
            <person name="Zhou Z."/>
            <person name="Liu Y."/>
            <person name="Xu W."/>
            <person name="Pan J."/>
            <person name="Luo Z.H."/>
            <person name="Li M."/>
        </authorList>
    </citation>
    <scope>NUCLEOTIDE SEQUENCE [LARGE SCALE GENOMIC DNA]</scope>
    <source>
        <strain evidence="17">SpSt-780</strain>
    </source>
</reference>
<evidence type="ECO:0000256" key="12">
    <source>
        <dbReference type="ARBA" id="ARBA00022958"/>
    </source>
</evidence>
<keyword evidence="7 16" id="KW-0963">Cytoplasm</keyword>
<feature type="binding site" evidence="16">
    <location>
        <position position="105"/>
    </location>
    <ligand>
        <name>K(+)</name>
        <dbReference type="ChEBI" id="CHEBI:29103"/>
    </ligand>
</feature>
<dbReference type="GO" id="GO:0005737">
    <property type="term" value="C:cytoplasm"/>
    <property type="evidence" value="ECO:0007669"/>
    <property type="project" value="UniProtKB-SubCell"/>
</dbReference>
<comment type="caution">
    <text evidence="17">The sequence shown here is derived from an EMBL/GenBank/DDBJ whole genome shotgun (WGS) entry which is preliminary data.</text>
</comment>
<evidence type="ECO:0000256" key="1">
    <source>
        <dbReference type="ARBA" id="ARBA00001206"/>
    </source>
</evidence>
<comment type="caution">
    <text evidence="16">Lacks conserved residue(s) required for the propagation of feature annotation.</text>
</comment>
<dbReference type="GO" id="GO:0005524">
    <property type="term" value="F:ATP binding"/>
    <property type="evidence" value="ECO:0007669"/>
    <property type="project" value="UniProtKB-UniRule"/>
</dbReference>
<feature type="binding site" evidence="16">
    <location>
        <begin position="6"/>
        <end position="13"/>
    </location>
    <ligand>
        <name>ATP</name>
        <dbReference type="ChEBI" id="CHEBI:30616"/>
    </ligand>
</feature>
<dbReference type="CDD" id="cd24015">
    <property type="entry name" value="ASKHA_NBD_PanK-III"/>
    <property type="match status" value="1"/>
</dbReference>
<comment type="subunit">
    <text evidence="5 16">Homodimer.</text>
</comment>
<evidence type="ECO:0000256" key="9">
    <source>
        <dbReference type="ARBA" id="ARBA00022741"/>
    </source>
</evidence>
<feature type="active site" description="Proton acceptor" evidence="16">
    <location>
        <position position="85"/>
    </location>
</feature>
<evidence type="ECO:0000313" key="17">
    <source>
        <dbReference type="EMBL" id="HGW91460.1"/>
    </source>
</evidence>
<gene>
    <name evidence="16" type="primary">coaX</name>
    <name evidence="17" type="ORF">ENV67_02835</name>
</gene>
<accession>A0A7C4YC91</accession>
<keyword evidence="10 16" id="KW-0418">Kinase</keyword>
<dbReference type="AlphaFoldDB" id="A0A7C4YC91"/>
<name>A0A7C4YC91_UNCW3</name>
<dbReference type="HAMAP" id="MF_01274">
    <property type="entry name" value="Pantothen_kinase_3"/>
    <property type="match status" value="1"/>
</dbReference>
<sequence>MIGVIDIGNTFFHCCYGIKENIIKREDFKDIEQIKEFFKDIEEIIVISNSEEKREKIKDVIQKKKIIRFPAEKIERDYEGRVGEDRISSSFYLKVKGIYPAIIIDAGTAITIDFINDKGIFSGGGILPGIKLFFESYKMIETLKPSTLNLSVRENIGKRTDECIYYGINVYINGIKEIVKKYGIENVFLTGGDAEYFEEEGWKIDKEIVLKGGLFAYSYLIT</sequence>
<comment type="function">
    <text evidence="16">Catalyzes the phosphorylation of pantothenate (Pan), the first step in CoA biosynthesis.</text>
</comment>
<proteinExistence type="inferred from homology"/>
<dbReference type="GO" id="GO:0046872">
    <property type="term" value="F:metal ion binding"/>
    <property type="evidence" value="ECO:0007669"/>
    <property type="project" value="UniProtKB-KW"/>
</dbReference>
<comment type="cofactor">
    <cofactor evidence="16">
        <name>NH4(+)</name>
        <dbReference type="ChEBI" id="CHEBI:28938"/>
    </cofactor>
    <cofactor evidence="16">
        <name>K(+)</name>
        <dbReference type="ChEBI" id="CHEBI:29103"/>
    </cofactor>
    <text evidence="16">A monovalent cation. Ammonium or potassium.</text>
</comment>
<dbReference type="Gene3D" id="3.30.420.40">
    <property type="match status" value="1"/>
</dbReference>
<feature type="binding site" evidence="16">
    <location>
        <begin position="83"/>
        <end position="86"/>
    </location>
    <ligand>
        <name>substrate</name>
    </ligand>
</feature>
<evidence type="ECO:0000256" key="6">
    <source>
        <dbReference type="ARBA" id="ARBA00012102"/>
    </source>
</evidence>
<dbReference type="EMBL" id="DTHG01000034">
    <property type="protein sequence ID" value="HGW91460.1"/>
    <property type="molecule type" value="Genomic_DNA"/>
</dbReference>
<comment type="pathway">
    <text evidence="4 16">Cofactor biosynthesis; coenzyme A biosynthesis; CoA from (R)-pantothenate: step 1/5.</text>
</comment>
<comment type="similarity">
    <text evidence="14 16">Belongs to the type III pantothenate kinase family.</text>
</comment>
<dbReference type="UniPathway" id="UPA00241">
    <property type="reaction ID" value="UER00352"/>
</dbReference>
<feature type="binding site" evidence="16">
    <location>
        <position position="78"/>
    </location>
    <ligand>
        <name>substrate</name>
    </ligand>
</feature>
<protein>
    <recommendedName>
        <fullName evidence="15 16">Type III pantothenate kinase</fullName>
        <ecNumber evidence="6 16">2.7.1.33</ecNumber>
    </recommendedName>
    <alternativeName>
        <fullName evidence="16">PanK-III</fullName>
    </alternativeName>
    <alternativeName>
        <fullName evidence="16">Pantothenic acid kinase</fullName>
    </alternativeName>
</protein>
<dbReference type="Pfam" id="PF03309">
    <property type="entry name" value="Pan_kinase"/>
    <property type="match status" value="1"/>
</dbReference>
<comment type="catalytic activity">
    <reaction evidence="1 16">
        <text>(R)-pantothenate + ATP = (R)-4'-phosphopantothenate + ADP + H(+)</text>
        <dbReference type="Rhea" id="RHEA:16373"/>
        <dbReference type="ChEBI" id="CHEBI:10986"/>
        <dbReference type="ChEBI" id="CHEBI:15378"/>
        <dbReference type="ChEBI" id="CHEBI:29032"/>
        <dbReference type="ChEBI" id="CHEBI:30616"/>
        <dbReference type="ChEBI" id="CHEBI:456216"/>
        <dbReference type="EC" id="2.7.1.33"/>
    </reaction>
</comment>
<dbReference type="SUPFAM" id="SSF53067">
    <property type="entry name" value="Actin-like ATPase domain"/>
    <property type="match status" value="1"/>
</dbReference>
<keyword evidence="11 16" id="KW-0067">ATP-binding</keyword>
<keyword evidence="13 16" id="KW-0173">Coenzyme A biosynthesis</keyword>
<feature type="binding site" evidence="16">
    <location>
        <position position="108"/>
    </location>
    <ligand>
        <name>ATP</name>
        <dbReference type="ChEBI" id="CHEBI:30616"/>
    </ligand>
</feature>
<comment type="cofactor">
    <cofactor evidence="2">
        <name>K(+)</name>
        <dbReference type="ChEBI" id="CHEBI:29103"/>
    </cofactor>
</comment>
<dbReference type="PANTHER" id="PTHR34265">
    <property type="entry name" value="TYPE III PANTOTHENATE KINASE"/>
    <property type="match status" value="1"/>
</dbReference>
<dbReference type="InterPro" id="IPR043129">
    <property type="entry name" value="ATPase_NBD"/>
</dbReference>
<dbReference type="PANTHER" id="PTHR34265:SF1">
    <property type="entry name" value="TYPE III PANTOTHENATE KINASE"/>
    <property type="match status" value="1"/>
</dbReference>
<evidence type="ECO:0000256" key="3">
    <source>
        <dbReference type="ARBA" id="ARBA00004496"/>
    </source>
</evidence>
<comment type="subcellular location">
    <subcellularLocation>
        <location evidence="3 16">Cytoplasm</location>
    </subcellularLocation>
</comment>
<evidence type="ECO:0000256" key="4">
    <source>
        <dbReference type="ARBA" id="ARBA00005225"/>
    </source>
</evidence>